<evidence type="ECO:0000256" key="1">
    <source>
        <dbReference type="SAM" id="Phobius"/>
    </source>
</evidence>
<protein>
    <submittedName>
        <fullName evidence="2">Uncharacterized protein</fullName>
    </submittedName>
</protein>
<reference evidence="3" key="1">
    <citation type="submission" date="2016-11" db="EMBL/GenBank/DDBJ databases">
        <authorList>
            <person name="Shukria A."/>
            <person name="Stevens D.C."/>
        </authorList>
    </citation>
    <scope>NUCLEOTIDE SEQUENCE [LARGE SCALE GENOMIC DNA]</scope>
    <source>
        <strain evidence="3">Cbfe23</strain>
    </source>
</reference>
<feature type="transmembrane region" description="Helical" evidence="1">
    <location>
        <begin position="31"/>
        <end position="49"/>
    </location>
</feature>
<name>A0A1L9B434_9BACT</name>
<dbReference type="OrthoDB" id="9806559at2"/>
<feature type="transmembrane region" description="Helical" evidence="1">
    <location>
        <begin position="6"/>
        <end position="24"/>
    </location>
</feature>
<evidence type="ECO:0000313" key="2">
    <source>
        <dbReference type="EMBL" id="OJH37031.1"/>
    </source>
</evidence>
<dbReference type="AlphaFoldDB" id="A0A1L9B434"/>
<proteinExistence type="predicted"/>
<keyword evidence="1" id="KW-0812">Transmembrane</keyword>
<keyword evidence="1" id="KW-1133">Transmembrane helix</keyword>
<sequence>MNDFLSGMTSGLCLVAGLLFLRFWRKTGDRFFGFFAASFWMMALHRVMMMLLRGSENENVLGVYLIRLLSFVLILVAIADKNLARPRGKRVARGASPSR</sequence>
<dbReference type="EMBL" id="MPIN01000009">
    <property type="protein sequence ID" value="OJH37031.1"/>
    <property type="molecule type" value="Genomic_DNA"/>
</dbReference>
<dbReference type="InterPro" id="IPR046027">
    <property type="entry name" value="DUF5985"/>
</dbReference>
<dbReference type="RefSeq" id="WP_071902178.1">
    <property type="nucleotide sequence ID" value="NZ_MPIN01000009.1"/>
</dbReference>
<dbReference type="STRING" id="83449.BON30_31610"/>
<comment type="caution">
    <text evidence="2">The sequence shown here is derived from an EMBL/GenBank/DDBJ whole genome shotgun (WGS) entry which is preliminary data.</text>
</comment>
<reference evidence="2 3" key="2">
    <citation type="submission" date="2016-12" db="EMBL/GenBank/DDBJ databases">
        <title>Draft Genome Sequence of Cystobacter ferrugineus Strain Cbfe23.</title>
        <authorList>
            <person name="Akbar S."/>
            <person name="Dowd S.E."/>
            <person name="Stevens D.C."/>
        </authorList>
    </citation>
    <scope>NUCLEOTIDE SEQUENCE [LARGE SCALE GENOMIC DNA]</scope>
    <source>
        <strain evidence="2 3">Cbfe23</strain>
    </source>
</reference>
<accession>A0A1L9B434</accession>
<dbReference type="Proteomes" id="UP000182229">
    <property type="component" value="Unassembled WGS sequence"/>
</dbReference>
<gene>
    <name evidence="2" type="ORF">BON30_31610</name>
</gene>
<organism evidence="2 3">
    <name type="scientific">Cystobacter ferrugineus</name>
    <dbReference type="NCBI Taxonomy" id="83449"/>
    <lineage>
        <taxon>Bacteria</taxon>
        <taxon>Pseudomonadati</taxon>
        <taxon>Myxococcota</taxon>
        <taxon>Myxococcia</taxon>
        <taxon>Myxococcales</taxon>
        <taxon>Cystobacterineae</taxon>
        <taxon>Archangiaceae</taxon>
        <taxon>Cystobacter</taxon>
    </lineage>
</organism>
<feature type="transmembrane region" description="Helical" evidence="1">
    <location>
        <begin position="61"/>
        <end position="79"/>
    </location>
</feature>
<keyword evidence="1" id="KW-0472">Membrane</keyword>
<evidence type="ECO:0000313" key="3">
    <source>
        <dbReference type="Proteomes" id="UP000182229"/>
    </source>
</evidence>
<dbReference type="Pfam" id="PF19447">
    <property type="entry name" value="DUF5985"/>
    <property type="match status" value="1"/>
</dbReference>
<keyword evidence="3" id="KW-1185">Reference proteome</keyword>